<keyword evidence="3" id="KW-1185">Reference proteome</keyword>
<dbReference type="Proteomes" id="UP000290289">
    <property type="component" value="Chromosome 15"/>
</dbReference>
<reference evidence="2 3" key="1">
    <citation type="submission" date="2018-10" db="EMBL/GenBank/DDBJ databases">
        <title>A high-quality apple genome assembly.</title>
        <authorList>
            <person name="Hu J."/>
        </authorList>
    </citation>
    <scope>NUCLEOTIDE SEQUENCE [LARGE SCALE GENOMIC DNA]</scope>
    <source>
        <strain evidence="3">cv. HFTH1</strain>
        <tissue evidence="2">Young leaf</tissue>
    </source>
</reference>
<evidence type="ECO:0000256" key="1">
    <source>
        <dbReference type="ARBA" id="ARBA00010607"/>
    </source>
</evidence>
<sequence>MHKQHPLSFLNLTLEYYDNSVAPPATLTKFTLDNVGELDFYNVSLVDGYNLLVLRVDYWNQIHAPPSHVLQNKHGHPTESPIAPKLSDGGTATLFDTALLESSSNNPQLAKISPYNLPLMRVCNLQEGKAFVEDHRDILNDCKVWWEPGHNIYVYLPASSNPQRPCTRIYIRFLDLGLHFPLSDFMKSILLCYDIAICNLSPAAFRLITCFEMLNQIDRVKFRALPSHNPNLKDELVNIGVCRPELIHQAMQIPTTHRNWKRLLSPERFTNCKKDSTMNHYLNYSHTRAEMGRGLKRP</sequence>
<proteinExistence type="inferred from homology"/>
<dbReference type="InterPro" id="IPR037176">
    <property type="entry name" value="Osmotin/thaumatin-like_sf"/>
</dbReference>
<dbReference type="Pfam" id="PF00314">
    <property type="entry name" value="Thaumatin"/>
    <property type="match status" value="1"/>
</dbReference>
<dbReference type="AlphaFoldDB" id="A0A498HT67"/>
<evidence type="ECO:0000313" key="3">
    <source>
        <dbReference type="Proteomes" id="UP000290289"/>
    </source>
</evidence>
<accession>A0A498HT67</accession>
<dbReference type="Gene3D" id="2.60.110.10">
    <property type="entry name" value="Thaumatin"/>
    <property type="match status" value="1"/>
</dbReference>
<gene>
    <name evidence="2" type="ORF">DVH24_016762</name>
</gene>
<organism evidence="2 3">
    <name type="scientific">Malus domestica</name>
    <name type="common">Apple</name>
    <name type="synonym">Pyrus malus</name>
    <dbReference type="NCBI Taxonomy" id="3750"/>
    <lineage>
        <taxon>Eukaryota</taxon>
        <taxon>Viridiplantae</taxon>
        <taxon>Streptophyta</taxon>
        <taxon>Embryophyta</taxon>
        <taxon>Tracheophyta</taxon>
        <taxon>Spermatophyta</taxon>
        <taxon>Magnoliopsida</taxon>
        <taxon>eudicotyledons</taxon>
        <taxon>Gunneridae</taxon>
        <taxon>Pentapetalae</taxon>
        <taxon>rosids</taxon>
        <taxon>fabids</taxon>
        <taxon>Rosales</taxon>
        <taxon>Rosaceae</taxon>
        <taxon>Amygdaloideae</taxon>
        <taxon>Maleae</taxon>
        <taxon>Malus</taxon>
    </lineage>
</organism>
<protein>
    <submittedName>
        <fullName evidence="2">Uncharacterized protein</fullName>
    </submittedName>
</protein>
<dbReference type="SUPFAM" id="SSF49870">
    <property type="entry name" value="Osmotin, thaumatin-like protein"/>
    <property type="match status" value="1"/>
</dbReference>
<dbReference type="EMBL" id="RDQH01000341">
    <property type="protein sequence ID" value="RXH73940.1"/>
    <property type="molecule type" value="Genomic_DNA"/>
</dbReference>
<name>A0A498HT67_MALDO</name>
<comment type="caution">
    <text evidence="2">The sequence shown here is derived from an EMBL/GenBank/DDBJ whole genome shotgun (WGS) entry which is preliminary data.</text>
</comment>
<comment type="similarity">
    <text evidence="1">Belongs to the thaumatin family.</text>
</comment>
<evidence type="ECO:0000313" key="2">
    <source>
        <dbReference type="EMBL" id="RXH73940.1"/>
    </source>
</evidence>
<dbReference type="InterPro" id="IPR001938">
    <property type="entry name" value="Thaumatin"/>
</dbReference>